<dbReference type="PANTHER" id="PTHR11098:SF1">
    <property type="entry name" value="NICOTINATE PHOSPHORIBOSYLTRANSFERASE"/>
    <property type="match status" value="1"/>
</dbReference>
<keyword evidence="5 9" id="KW-0436">Ligase</keyword>
<keyword evidence="14" id="KW-1185">Reference proteome</keyword>
<dbReference type="EMBL" id="JBHSHL010000007">
    <property type="protein sequence ID" value="MFC4803849.1"/>
    <property type="molecule type" value="Genomic_DNA"/>
</dbReference>
<evidence type="ECO:0000313" key="14">
    <source>
        <dbReference type="Proteomes" id="UP001595916"/>
    </source>
</evidence>
<dbReference type="InterPro" id="IPR041525">
    <property type="entry name" value="N/Namide_PRibTrfase"/>
</dbReference>
<dbReference type="InterPro" id="IPR041619">
    <property type="entry name" value="NAPRTase_C"/>
</dbReference>
<protein>
    <recommendedName>
        <fullName evidence="3 9">Nicotinate phosphoribosyltransferase</fullName>
        <ecNumber evidence="3 9">6.3.4.21</ecNumber>
    </recommendedName>
</protein>
<name>A0ABV9QMD1_9FIRM</name>
<dbReference type="InterPro" id="IPR040727">
    <property type="entry name" value="NAPRTase_N"/>
</dbReference>
<dbReference type="GO" id="GO:0004516">
    <property type="term" value="F:nicotinate phosphoribosyltransferase activity"/>
    <property type="evidence" value="ECO:0007669"/>
    <property type="project" value="UniProtKB-EC"/>
</dbReference>
<dbReference type="GO" id="GO:0016757">
    <property type="term" value="F:glycosyltransferase activity"/>
    <property type="evidence" value="ECO:0007669"/>
    <property type="project" value="UniProtKB-KW"/>
</dbReference>
<comment type="caution">
    <text evidence="13">The sequence shown here is derived from an EMBL/GenBank/DDBJ whole genome shotgun (WGS) entry which is preliminary data.</text>
</comment>
<evidence type="ECO:0000259" key="12">
    <source>
        <dbReference type="Pfam" id="PF17956"/>
    </source>
</evidence>
<dbReference type="InterPro" id="IPR013785">
    <property type="entry name" value="Aldolase_TIM"/>
</dbReference>
<feature type="domain" description="Nicotinate phosphoribosyltransferase C-terminal" evidence="12">
    <location>
        <begin position="358"/>
        <end position="467"/>
    </location>
</feature>
<organism evidence="13 14">
    <name type="scientific">Filifactor villosus</name>
    <dbReference type="NCBI Taxonomy" id="29374"/>
    <lineage>
        <taxon>Bacteria</taxon>
        <taxon>Bacillati</taxon>
        <taxon>Bacillota</taxon>
        <taxon>Clostridia</taxon>
        <taxon>Peptostreptococcales</taxon>
        <taxon>Filifactoraceae</taxon>
        <taxon>Filifactor</taxon>
    </lineage>
</organism>
<dbReference type="NCBIfam" id="TIGR01513">
    <property type="entry name" value="NAPRTase_put"/>
    <property type="match status" value="1"/>
</dbReference>
<dbReference type="SUPFAM" id="SSF54675">
    <property type="entry name" value="Nicotinate/Quinolinate PRTase N-terminal domain-like"/>
    <property type="match status" value="1"/>
</dbReference>
<comment type="catalytic activity">
    <reaction evidence="8 9">
        <text>5-phospho-alpha-D-ribose 1-diphosphate + nicotinate + ATP + H2O = nicotinate beta-D-ribonucleotide + ADP + phosphate + diphosphate</text>
        <dbReference type="Rhea" id="RHEA:36163"/>
        <dbReference type="ChEBI" id="CHEBI:15377"/>
        <dbReference type="ChEBI" id="CHEBI:30616"/>
        <dbReference type="ChEBI" id="CHEBI:32544"/>
        <dbReference type="ChEBI" id="CHEBI:33019"/>
        <dbReference type="ChEBI" id="CHEBI:43474"/>
        <dbReference type="ChEBI" id="CHEBI:57502"/>
        <dbReference type="ChEBI" id="CHEBI:58017"/>
        <dbReference type="ChEBI" id="CHEBI:456216"/>
        <dbReference type="EC" id="6.3.4.21"/>
    </reaction>
</comment>
<dbReference type="PANTHER" id="PTHR11098">
    <property type="entry name" value="NICOTINATE PHOSPHORIBOSYLTRANSFERASE"/>
    <property type="match status" value="1"/>
</dbReference>
<accession>A0ABV9QMD1</accession>
<keyword evidence="4" id="KW-0597">Phosphoprotein</keyword>
<keyword evidence="7 9" id="KW-0808">Transferase</keyword>
<dbReference type="Gene3D" id="3.20.140.10">
    <property type="entry name" value="nicotinate phosphoribosyltransferase"/>
    <property type="match status" value="1"/>
</dbReference>
<feature type="domain" description="Nicotinate/nicotinamide phosphoribosyltransferase" evidence="10">
    <location>
        <begin position="151"/>
        <end position="353"/>
    </location>
</feature>
<dbReference type="Pfam" id="PF17767">
    <property type="entry name" value="NAPRTase_N"/>
    <property type="match status" value="1"/>
</dbReference>
<evidence type="ECO:0000313" key="13">
    <source>
        <dbReference type="EMBL" id="MFC4803849.1"/>
    </source>
</evidence>
<evidence type="ECO:0000259" key="11">
    <source>
        <dbReference type="Pfam" id="PF17767"/>
    </source>
</evidence>
<reference evidence="14" key="1">
    <citation type="journal article" date="2019" name="Int. J. Syst. Evol. Microbiol.">
        <title>The Global Catalogue of Microorganisms (GCM) 10K type strain sequencing project: providing services to taxonomists for standard genome sequencing and annotation.</title>
        <authorList>
            <consortium name="The Broad Institute Genomics Platform"/>
            <consortium name="The Broad Institute Genome Sequencing Center for Infectious Disease"/>
            <person name="Wu L."/>
            <person name="Ma J."/>
        </authorList>
    </citation>
    <scope>NUCLEOTIDE SEQUENCE [LARGE SCALE GENOMIC DNA]</scope>
    <source>
        <strain evidence="14">CCUG 46385</strain>
    </source>
</reference>
<evidence type="ECO:0000256" key="6">
    <source>
        <dbReference type="ARBA" id="ARBA00022642"/>
    </source>
</evidence>
<gene>
    <name evidence="13" type="ORF">ACFO4R_02020</name>
</gene>
<dbReference type="Proteomes" id="UP001595916">
    <property type="component" value="Unassembled WGS sequence"/>
</dbReference>
<evidence type="ECO:0000259" key="10">
    <source>
        <dbReference type="Pfam" id="PF04095"/>
    </source>
</evidence>
<dbReference type="CDD" id="cd01570">
    <property type="entry name" value="NAPRTase_A"/>
    <property type="match status" value="1"/>
</dbReference>
<dbReference type="NCBIfam" id="NF006695">
    <property type="entry name" value="PRK09243.1-2"/>
    <property type="match status" value="1"/>
</dbReference>
<feature type="domain" description="Nicotinate phosphoribosyltransferase N-terminal" evidence="11">
    <location>
        <begin position="6"/>
        <end position="130"/>
    </location>
</feature>
<comment type="similarity">
    <text evidence="2 9">Belongs to the NAPRTase family.</text>
</comment>
<dbReference type="Pfam" id="PF04095">
    <property type="entry name" value="NAPRTase"/>
    <property type="match status" value="1"/>
</dbReference>
<evidence type="ECO:0000256" key="7">
    <source>
        <dbReference type="ARBA" id="ARBA00022679"/>
    </source>
</evidence>
<proteinExistence type="inferred from homology"/>
<comment type="pathway">
    <text evidence="1 9">Cofactor biosynthesis; NAD(+) biosynthesis; nicotinate D-ribonucleotide from nicotinate: step 1/1.</text>
</comment>
<dbReference type="NCBIfam" id="NF009131">
    <property type="entry name" value="PRK12484.1"/>
    <property type="match status" value="1"/>
</dbReference>
<dbReference type="InterPro" id="IPR006405">
    <property type="entry name" value="Nic_PRibTrfase_pncB"/>
</dbReference>
<evidence type="ECO:0000256" key="1">
    <source>
        <dbReference type="ARBA" id="ARBA00004952"/>
    </source>
</evidence>
<dbReference type="EC" id="6.3.4.21" evidence="3 9"/>
<evidence type="ECO:0000256" key="5">
    <source>
        <dbReference type="ARBA" id="ARBA00022598"/>
    </source>
</evidence>
<sequence length="481" mass="55172">MRNLTLMTDLYQLTMMNGYYKDNSHEDIMVFDIFFRNNPSKGGYTLICGIDEIIDYIENLHLTQEDIEYLHSLDIFDEGFLDYLKNFRFTGEIYAVEQGSVMFPYEPILRVKAKAIEAQFIETAMLCILNFQSLIATKASRICQVAKDDIVMEFGLRRAQGPDAGIYGAKAAIVGGCQGTSNVLAGKMFDVPVMGTHAHSWIQKFDSELEAFRSYARTYPTKTILLIDTYDTLASGLPNAITVFREMRQKGYEPLGVRIDSGDLEYLSKEVRQRLDEAGFPNVKITASNDLDEYTLMDLKLQGAKIDSWGIGTRLITSSDCPSLGGVYKLAAVLKNGEYEPKIKISESPEKITNPGYKQVVRIYNKNNDKAEADLIMMDGEKIDTSKPLTIFHPIYTWKVRTYKDYYIKELLQPLFIDGKCVREKKTVKEYREYAFKEKASLWPQYLRLSNPEPYKVDLSQELYDVKHKLIKEKRNSKEEQ</sequence>
<evidence type="ECO:0000256" key="9">
    <source>
        <dbReference type="RuleBase" id="RU365100"/>
    </source>
</evidence>
<evidence type="ECO:0000256" key="8">
    <source>
        <dbReference type="ARBA" id="ARBA00048668"/>
    </source>
</evidence>
<comment type="function">
    <text evidence="9">Catalyzes the first step in the biosynthesis of NAD from nicotinic acid, the ATP-dependent synthesis of beta-nicotinate D-ribonucleotide from nicotinate and 5-phospho-D-ribose 1-phosphate.</text>
</comment>
<evidence type="ECO:0000256" key="3">
    <source>
        <dbReference type="ARBA" id="ARBA00013236"/>
    </source>
</evidence>
<dbReference type="RefSeq" id="WP_379787316.1">
    <property type="nucleotide sequence ID" value="NZ_JBHSHL010000007.1"/>
</dbReference>
<comment type="PTM">
    <text evidence="9">Transiently phosphorylated on a His residue during the reaction cycle. Phosphorylation strongly increases the affinity for substrates and increases the rate of nicotinate D-ribonucleotide production. Dephosphorylation regenerates the low-affinity form of the enzyme, leading to product release.</text>
</comment>
<evidence type="ECO:0000256" key="4">
    <source>
        <dbReference type="ARBA" id="ARBA00022553"/>
    </source>
</evidence>
<keyword evidence="13" id="KW-0328">Glycosyltransferase</keyword>
<evidence type="ECO:0000256" key="2">
    <source>
        <dbReference type="ARBA" id="ARBA00010897"/>
    </source>
</evidence>
<dbReference type="Gene3D" id="3.20.20.70">
    <property type="entry name" value="Aldolase class I"/>
    <property type="match status" value="1"/>
</dbReference>
<dbReference type="InterPro" id="IPR007229">
    <property type="entry name" value="Nic_PRibTrfase-Fam"/>
</dbReference>
<keyword evidence="6 9" id="KW-0662">Pyridine nucleotide biosynthesis</keyword>
<dbReference type="Pfam" id="PF17956">
    <property type="entry name" value="NAPRTase_C"/>
    <property type="match status" value="1"/>
</dbReference>
<dbReference type="PIRSF" id="PIRSF000484">
    <property type="entry name" value="NAPRT"/>
    <property type="match status" value="1"/>
</dbReference>
<dbReference type="SUPFAM" id="SSF51690">
    <property type="entry name" value="Nicotinate/Quinolinate PRTase C-terminal domain-like"/>
    <property type="match status" value="1"/>
</dbReference>
<dbReference type="InterPro" id="IPR036068">
    <property type="entry name" value="Nicotinate_pribotase-like_C"/>
</dbReference>